<organism evidence="2 3">
    <name type="scientific">Zizania palustris</name>
    <name type="common">Northern wild rice</name>
    <dbReference type="NCBI Taxonomy" id="103762"/>
    <lineage>
        <taxon>Eukaryota</taxon>
        <taxon>Viridiplantae</taxon>
        <taxon>Streptophyta</taxon>
        <taxon>Embryophyta</taxon>
        <taxon>Tracheophyta</taxon>
        <taxon>Spermatophyta</taxon>
        <taxon>Magnoliopsida</taxon>
        <taxon>Liliopsida</taxon>
        <taxon>Poales</taxon>
        <taxon>Poaceae</taxon>
        <taxon>BOP clade</taxon>
        <taxon>Oryzoideae</taxon>
        <taxon>Oryzeae</taxon>
        <taxon>Zizaniinae</taxon>
        <taxon>Zizania</taxon>
    </lineage>
</organism>
<feature type="region of interest" description="Disordered" evidence="1">
    <location>
        <begin position="186"/>
        <end position="216"/>
    </location>
</feature>
<comment type="caution">
    <text evidence="2">The sequence shown here is derived from an EMBL/GenBank/DDBJ whole genome shotgun (WGS) entry which is preliminary data.</text>
</comment>
<reference evidence="2" key="2">
    <citation type="submission" date="2021-02" db="EMBL/GenBank/DDBJ databases">
        <authorList>
            <person name="Kimball J.A."/>
            <person name="Haas M.W."/>
            <person name="Macchietto M."/>
            <person name="Kono T."/>
            <person name="Duquette J."/>
            <person name="Shao M."/>
        </authorList>
    </citation>
    <scope>NUCLEOTIDE SEQUENCE</scope>
    <source>
        <tissue evidence="2">Fresh leaf tissue</tissue>
    </source>
</reference>
<proteinExistence type="predicted"/>
<dbReference type="EMBL" id="JAAALK010000286">
    <property type="protein sequence ID" value="KAG8061495.1"/>
    <property type="molecule type" value="Genomic_DNA"/>
</dbReference>
<dbReference type="Proteomes" id="UP000729402">
    <property type="component" value="Unassembled WGS sequence"/>
</dbReference>
<dbReference type="PANTHER" id="PTHR33257:SF20">
    <property type="entry name" value="LEGUME LECTIN DOMAIN-CONTAINING PROTEIN"/>
    <property type="match status" value="1"/>
</dbReference>
<protein>
    <submittedName>
        <fullName evidence="2">Uncharacterized protein</fullName>
    </submittedName>
</protein>
<feature type="compositionally biased region" description="Low complexity" evidence="1">
    <location>
        <begin position="186"/>
        <end position="203"/>
    </location>
</feature>
<sequence length="260" mass="28124">MCSSFTPSFSFSETLLQSLIVAGCHSIRCDSITRRWEVLRVAGGGGRRLRAARDDQRHLSQREVARSGQDNRRRLVQREAARRPSKVEACERALTVSFWLAKEQEIIVMDITKQLAVQPISTKKYGGFDGKAASRERSGLANASFRVYYSLRVGAVPFLWESAPGTPKTGGATAAAAVSPSDAEAATSPVRGAAGAGASALSPISPPPSYQSFQLKGRRCRPRSSWPAAAGDIVRALLGVLGLGKRHRHRSTPRRSTSHL</sequence>
<evidence type="ECO:0000313" key="2">
    <source>
        <dbReference type="EMBL" id="KAG8061495.1"/>
    </source>
</evidence>
<evidence type="ECO:0000313" key="3">
    <source>
        <dbReference type="Proteomes" id="UP000729402"/>
    </source>
</evidence>
<dbReference type="AlphaFoldDB" id="A0A8J5SJK6"/>
<keyword evidence="3" id="KW-1185">Reference proteome</keyword>
<evidence type="ECO:0000256" key="1">
    <source>
        <dbReference type="SAM" id="MobiDB-lite"/>
    </source>
</evidence>
<dbReference type="OrthoDB" id="691043at2759"/>
<reference evidence="2" key="1">
    <citation type="journal article" date="2021" name="bioRxiv">
        <title>Whole Genome Assembly and Annotation of Northern Wild Rice, Zizania palustris L., Supports a Whole Genome Duplication in the Zizania Genus.</title>
        <authorList>
            <person name="Haas M."/>
            <person name="Kono T."/>
            <person name="Macchietto M."/>
            <person name="Millas R."/>
            <person name="McGilp L."/>
            <person name="Shao M."/>
            <person name="Duquette J."/>
            <person name="Hirsch C.N."/>
            <person name="Kimball J."/>
        </authorList>
    </citation>
    <scope>NUCLEOTIDE SEQUENCE</scope>
    <source>
        <tissue evidence="2">Fresh leaf tissue</tissue>
    </source>
</reference>
<name>A0A8J5SJK6_ZIZPA</name>
<dbReference type="PANTHER" id="PTHR33257">
    <property type="entry name" value="OS05G0165500 PROTEIN"/>
    <property type="match status" value="1"/>
</dbReference>
<gene>
    <name evidence="2" type="ORF">GUJ93_ZPchr0003g16988</name>
</gene>
<feature type="region of interest" description="Disordered" evidence="1">
    <location>
        <begin position="52"/>
        <end position="71"/>
    </location>
</feature>
<accession>A0A8J5SJK6</accession>